<evidence type="ECO:0000256" key="10">
    <source>
        <dbReference type="ARBA" id="ARBA00023242"/>
    </source>
</evidence>
<evidence type="ECO:0000256" key="8">
    <source>
        <dbReference type="ARBA" id="ARBA00023163"/>
    </source>
</evidence>
<dbReference type="Pfam" id="PF00104">
    <property type="entry name" value="Hormone_recep"/>
    <property type="match status" value="1"/>
</dbReference>
<dbReference type="PROSITE" id="PS51030">
    <property type="entry name" value="NUCLEAR_REC_DBD_2"/>
    <property type="match status" value="1"/>
</dbReference>
<keyword evidence="7 11" id="KW-0238">DNA-binding</keyword>
<evidence type="ECO:0000256" key="7">
    <source>
        <dbReference type="ARBA" id="ARBA00023125"/>
    </source>
</evidence>
<dbReference type="CDD" id="cd06960">
    <property type="entry name" value="NR_DBD_HNF4A"/>
    <property type="match status" value="1"/>
</dbReference>
<dbReference type="SUPFAM" id="SSF57716">
    <property type="entry name" value="Glucocorticoid receptor-like (DNA-binding domain)"/>
    <property type="match status" value="1"/>
</dbReference>
<dbReference type="WBParaSite" id="SSTP_0000497000.1">
    <property type="protein sequence ID" value="SSTP_0000497000.1"/>
    <property type="gene ID" value="SSTP_0000497000"/>
</dbReference>
<evidence type="ECO:0000256" key="3">
    <source>
        <dbReference type="ARBA" id="ARBA00022723"/>
    </source>
</evidence>
<dbReference type="STRING" id="6248.A0A0K0E639"/>
<comment type="similarity">
    <text evidence="2 11">Belongs to the nuclear hormone receptor family.</text>
</comment>
<dbReference type="WBParaSite" id="TCONS_00012629.p1">
    <property type="protein sequence ID" value="TCONS_00012629.p1"/>
    <property type="gene ID" value="XLOC_008295"/>
</dbReference>
<accession>A0A0K0E639</accession>
<keyword evidence="10 11" id="KW-0539">Nucleus</keyword>
<comment type="subcellular location">
    <subcellularLocation>
        <location evidence="1 11">Nucleus</location>
    </subcellularLocation>
</comment>
<dbReference type="InterPro" id="IPR001628">
    <property type="entry name" value="Znf_hrmn_rcpt"/>
</dbReference>
<dbReference type="Proteomes" id="UP000035681">
    <property type="component" value="Unplaced"/>
</dbReference>
<dbReference type="GO" id="GO:0000978">
    <property type="term" value="F:RNA polymerase II cis-regulatory region sequence-specific DNA binding"/>
    <property type="evidence" value="ECO:0007669"/>
    <property type="project" value="InterPro"/>
</dbReference>
<evidence type="ECO:0000256" key="4">
    <source>
        <dbReference type="ARBA" id="ARBA00022771"/>
    </source>
</evidence>
<dbReference type="InterPro" id="IPR000536">
    <property type="entry name" value="Nucl_hrmn_rcpt_lig-bd"/>
</dbReference>
<keyword evidence="9 11" id="KW-0675">Receptor</keyword>
<evidence type="ECO:0000313" key="15">
    <source>
        <dbReference type="WBParaSite" id="SSTP_0000497000.1"/>
    </source>
</evidence>
<name>A0A0K0E639_STRER</name>
<evidence type="ECO:0000256" key="11">
    <source>
        <dbReference type="RuleBase" id="RU004334"/>
    </source>
</evidence>
<dbReference type="PROSITE" id="PS51843">
    <property type="entry name" value="NR_LBD"/>
    <property type="match status" value="1"/>
</dbReference>
<keyword evidence="6 11" id="KW-0805">Transcription regulation</keyword>
<dbReference type="InterPro" id="IPR035500">
    <property type="entry name" value="NHR-like_dom_sf"/>
</dbReference>
<dbReference type="Pfam" id="PF00105">
    <property type="entry name" value="zf-C4"/>
    <property type="match status" value="1"/>
</dbReference>
<dbReference type="SUPFAM" id="SSF48508">
    <property type="entry name" value="Nuclear receptor ligand-binding domain"/>
    <property type="match status" value="1"/>
</dbReference>
<dbReference type="AlphaFoldDB" id="A0A0K0E639"/>
<dbReference type="SMART" id="SM00430">
    <property type="entry name" value="HOLI"/>
    <property type="match status" value="1"/>
</dbReference>
<evidence type="ECO:0000313" key="14">
    <source>
        <dbReference type="Proteomes" id="UP000035681"/>
    </source>
</evidence>
<evidence type="ECO:0000313" key="16">
    <source>
        <dbReference type="WBParaSite" id="TCONS_00012629.p1"/>
    </source>
</evidence>
<evidence type="ECO:0000256" key="1">
    <source>
        <dbReference type="ARBA" id="ARBA00004123"/>
    </source>
</evidence>
<feature type="domain" description="Nuclear receptor" evidence="12">
    <location>
        <begin position="23"/>
        <end position="96"/>
    </location>
</feature>
<evidence type="ECO:0000256" key="6">
    <source>
        <dbReference type="ARBA" id="ARBA00023015"/>
    </source>
</evidence>
<dbReference type="PANTHER" id="PTHR46011">
    <property type="entry name" value="NUCLEAR HORMONE RECEPTOR FAMILY MEMBER NHR-86-RELATED"/>
    <property type="match status" value="1"/>
</dbReference>
<dbReference type="Gene3D" id="1.10.565.10">
    <property type="entry name" value="Retinoid X Receptor"/>
    <property type="match status" value="1"/>
</dbReference>
<dbReference type="InterPro" id="IPR049636">
    <property type="entry name" value="HNF4-like_DBD"/>
</dbReference>
<keyword evidence="5 11" id="KW-0862">Zinc</keyword>
<dbReference type="Gene3D" id="3.30.50.10">
    <property type="entry name" value="Erythroid Transcription Factor GATA-1, subunit A"/>
    <property type="match status" value="1"/>
</dbReference>
<dbReference type="PROSITE" id="PS00031">
    <property type="entry name" value="NUCLEAR_REC_DBD_1"/>
    <property type="match status" value="1"/>
</dbReference>
<dbReference type="PANTHER" id="PTHR46011:SF16">
    <property type="entry name" value="NUCLEAR HORMONE RECEPTOR FAMILY MEMBER NHR-66"/>
    <property type="match status" value="1"/>
</dbReference>
<keyword evidence="8 11" id="KW-0804">Transcription</keyword>
<evidence type="ECO:0000259" key="12">
    <source>
        <dbReference type="PROSITE" id="PS51030"/>
    </source>
</evidence>
<dbReference type="PRINTS" id="PR00047">
    <property type="entry name" value="STROIDFINGER"/>
</dbReference>
<evidence type="ECO:0000259" key="13">
    <source>
        <dbReference type="PROSITE" id="PS51843"/>
    </source>
</evidence>
<keyword evidence="3 11" id="KW-0479">Metal-binding</keyword>
<feature type="domain" description="NR LBD" evidence="13">
    <location>
        <begin position="173"/>
        <end position="423"/>
    </location>
</feature>
<dbReference type="GO" id="GO:0003700">
    <property type="term" value="F:DNA-binding transcription factor activity"/>
    <property type="evidence" value="ECO:0007669"/>
    <property type="project" value="InterPro"/>
</dbReference>
<dbReference type="SMART" id="SM00399">
    <property type="entry name" value="ZnF_C4"/>
    <property type="match status" value="1"/>
</dbReference>
<evidence type="ECO:0000256" key="9">
    <source>
        <dbReference type="ARBA" id="ARBA00023170"/>
    </source>
</evidence>
<evidence type="ECO:0000256" key="2">
    <source>
        <dbReference type="ARBA" id="ARBA00005993"/>
    </source>
</evidence>
<proteinExistence type="inferred from homology"/>
<protein>
    <submittedName>
        <fullName evidence="15 16">Nuclear receptor</fullName>
    </submittedName>
</protein>
<evidence type="ECO:0000256" key="5">
    <source>
        <dbReference type="ARBA" id="ARBA00022833"/>
    </source>
</evidence>
<dbReference type="GO" id="GO:0008270">
    <property type="term" value="F:zinc ion binding"/>
    <property type="evidence" value="ECO:0007669"/>
    <property type="project" value="UniProtKB-KW"/>
</dbReference>
<dbReference type="GO" id="GO:0005634">
    <property type="term" value="C:nucleus"/>
    <property type="evidence" value="ECO:0007669"/>
    <property type="project" value="UniProtKB-SubCell"/>
</dbReference>
<keyword evidence="14" id="KW-1185">Reference proteome</keyword>
<keyword evidence="4 11" id="KW-0863">Zinc-finger</keyword>
<dbReference type="InterPro" id="IPR013088">
    <property type="entry name" value="Znf_NHR/GATA"/>
</dbReference>
<organism evidence="15">
    <name type="scientific">Strongyloides stercoralis</name>
    <name type="common">Threadworm</name>
    <dbReference type="NCBI Taxonomy" id="6248"/>
    <lineage>
        <taxon>Eukaryota</taxon>
        <taxon>Metazoa</taxon>
        <taxon>Ecdysozoa</taxon>
        <taxon>Nematoda</taxon>
        <taxon>Chromadorea</taxon>
        <taxon>Rhabditida</taxon>
        <taxon>Tylenchina</taxon>
        <taxon>Panagrolaimomorpha</taxon>
        <taxon>Strongyloidoidea</taxon>
        <taxon>Strongyloididae</taxon>
        <taxon>Strongyloides</taxon>
    </lineage>
</organism>
<sequence length="424" mass="49847">MSSSKTTINENLSNEKKTFKLQTALCSICNNESTGIHFGAESCGSCSAFFRRSVVMGKIYTYHSVYCKSENKWKKCRACRLQKCYEMGMIKSAVQNKRDAIGKQSKQGIIAREISRNNKLSKNNNDNEVNNSFITSNIYNSLNFSQSKFENNIDIKNENILDEFYKKYQILKEDRKLLYTERCSVKLFDNNTSLEPTELNDFNESLYLLWRIEPRLIIKFISTNKFINCLHPEEKLKIYKYFIPIFQALEEPYLTWINGGINLNLWIMANKKYINISKIDEYFTSQNGSNCLNLDKETTVKLFITSFNNALEFVGKVMAEYNINEYEFVFLIALILFEPTIPNIREETMYYLQKLRNHVFKNMYCYEKYQNHCTNVDIRIGNIIMILSGVKVHTKTVLNNFNILRNFSLLPKNKLYDMDTFFFL</sequence>
<reference evidence="15" key="1">
    <citation type="submission" date="2015-08" db="UniProtKB">
        <authorList>
            <consortium name="WormBaseParasite"/>
        </authorList>
    </citation>
    <scope>IDENTIFICATION</scope>
</reference>